<sequence>MPKRAIDAPDLQRPYRKEFNNARLGTLLNAFQDYKNGKEIDQLDGLIIADLKEHPYTHTIPGLPFNRITLVTYLLVLESLCPQHISRSTQKTINIMNKRGRMLKKEWRVYVAPGISKWTTPEDLALPFFLVSSEEQVMNMRDGLAAGEPVARKALRVCHHYARLRLKLARQRVPTERDDRLMNYLNEFAIPHSDNIKAYNMRDFANLYLLEGFINLTNRAFRTQVIDVLGNLPKL</sequence>
<protein>
    <submittedName>
        <fullName evidence="1">Uncharacterized protein</fullName>
    </submittedName>
</protein>
<gene>
    <name evidence="1" type="ORF">P0Y53_01310</name>
</gene>
<evidence type="ECO:0000313" key="1">
    <source>
        <dbReference type="EMBL" id="WEK36125.1"/>
    </source>
</evidence>
<evidence type="ECO:0000313" key="2">
    <source>
        <dbReference type="Proteomes" id="UP001220610"/>
    </source>
</evidence>
<organism evidence="1 2">
    <name type="scientific">Candidatus Pseudobacter hemicellulosilyticus</name>
    <dbReference type="NCBI Taxonomy" id="3121375"/>
    <lineage>
        <taxon>Bacteria</taxon>
        <taxon>Pseudomonadati</taxon>
        <taxon>Bacteroidota</taxon>
        <taxon>Chitinophagia</taxon>
        <taxon>Chitinophagales</taxon>
        <taxon>Chitinophagaceae</taxon>
        <taxon>Pseudobacter</taxon>
    </lineage>
</organism>
<proteinExistence type="predicted"/>
<accession>A0AAJ6BFX6</accession>
<reference evidence="1" key="1">
    <citation type="submission" date="2023-03" db="EMBL/GenBank/DDBJ databases">
        <title>Andean soil-derived lignocellulolytic bacterial consortium as a source of novel taxa and putative plastic-active enzymes.</title>
        <authorList>
            <person name="Diaz-Garcia L."/>
            <person name="Chuvochina M."/>
            <person name="Feuerriegel G."/>
            <person name="Bunk B."/>
            <person name="Sproer C."/>
            <person name="Streit W.R."/>
            <person name="Rodriguez L.M."/>
            <person name="Overmann J."/>
            <person name="Jimenez D.J."/>
        </authorList>
    </citation>
    <scope>NUCLEOTIDE SEQUENCE</scope>
    <source>
        <strain evidence="1">MAG 7</strain>
    </source>
</reference>
<dbReference type="AlphaFoldDB" id="A0AAJ6BFX6"/>
<name>A0AAJ6BFX6_9BACT</name>
<dbReference type="EMBL" id="CP119311">
    <property type="protein sequence ID" value="WEK36125.1"/>
    <property type="molecule type" value="Genomic_DNA"/>
</dbReference>
<dbReference type="Proteomes" id="UP001220610">
    <property type="component" value="Chromosome"/>
</dbReference>